<comment type="caution">
    <text evidence="9">The sequence shown here is derived from an EMBL/GenBank/DDBJ whole genome shotgun (WGS) entry which is preliminary data.</text>
</comment>
<dbReference type="InterPro" id="IPR020094">
    <property type="entry name" value="TruA/RsuA/RluB/E/F_N"/>
</dbReference>
<dbReference type="EC" id="5.4.99.12" evidence="4"/>
<feature type="active site" description="Nucleophile" evidence="4 5">
    <location>
        <position position="52"/>
    </location>
</feature>
<dbReference type="Proteomes" id="UP000823637">
    <property type="component" value="Unassembled WGS sequence"/>
</dbReference>
<reference evidence="9" key="1">
    <citation type="submission" date="2020-10" db="EMBL/GenBank/DDBJ databases">
        <authorList>
            <person name="Gilroy R."/>
        </authorList>
    </citation>
    <scope>NUCLEOTIDE SEQUENCE</scope>
    <source>
        <strain evidence="9">D3-1215</strain>
    </source>
</reference>
<evidence type="ECO:0000256" key="5">
    <source>
        <dbReference type="PIRSR" id="PIRSR001430-1"/>
    </source>
</evidence>
<dbReference type="Pfam" id="PF01416">
    <property type="entry name" value="PseudoU_synth_1"/>
    <property type="match status" value="2"/>
</dbReference>
<comment type="function">
    <text evidence="4">Formation of pseudouridine at positions 38, 39 and 40 in the anticodon stem and loop of transfer RNAs.</text>
</comment>
<name>A0A9D9EFB3_9BACT</name>
<dbReference type="EMBL" id="JADIMR010000007">
    <property type="protein sequence ID" value="MBO8446227.1"/>
    <property type="molecule type" value="Genomic_DNA"/>
</dbReference>
<accession>A0A9D9EFB3</accession>
<comment type="subunit">
    <text evidence="4">Homodimer.</text>
</comment>
<dbReference type="PIRSF" id="PIRSF001430">
    <property type="entry name" value="tRNA_psdUrid_synth"/>
    <property type="match status" value="1"/>
</dbReference>
<feature type="domain" description="Pseudouridine synthase I TruA alpha/beta" evidence="8">
    <location>
        <begin position="9"/>
        <end position="104"/>
    </location>
</feature>
<dbReference type="InterPro" id="IPR020103">
    <property type="entry name" value="PsdUridine_synth_cat_dom_sf"/>
</dbReference>
<organism evidence="9 10">
    <name type="scientific">Candidatus Enterocola intestinipullorum</name>
    <dbReference type="NCBI Taxonomy" id="2840783"/>
    <lineage>
        <taxon>Bacteria</taxon>
        <taxon>Pseudomonadati</taxon>
        <taxon>Bacteroidota</taxon>
        <taxon>Bacteroidia</taxon>
        <taxon>Bacteroidales</taxon>
        <taxon>Candidatus Enterocola</taxon>
    </lineage>
</organism>
<feature type="binding site" evidence="4 6">
    <location>
        <position position="111"/>
    </location>
    <ligand>
        <name>substrate</name>
    </ligand>
</feature>
<evidence type="ECO:0000256" key="4">
    <source>
        <dbReference type="HAMAP-Rule" id="MF_00171"/>
    </source>
</evidence>
<evidence type="ECO:0000256" key="3">
    <source>
        <dbReference type="ARBA" id="ARBA00023235"/>
    </source>
</evidence>
<dbReference type="InterPro" id="IPR020097">
    <property type="entry name" value="PsdUridine_synth_TruA_a/b_dom"/>
</dbReference>
<feature type="domain" description="Pseudouridine synthase I TruA alpha/beta" evidence="8">
    <location>
        <begin position="150"/>
        <end position="244"/>
    </location>
</feature>
<dbReference type="GO" id="GO:0003723">
    <property type="term" value="F:RNA binding"/>
    <property type="evidence" value="ECO:0007669"/>
    <property type="project" value="InterPro"/>
</dbReference>
<evidence type="ECO:0000313" key="9">
    <source>
        <dbReference type="EMBL" id="MBO8446227.1"/>
    </source>
</evidence>
<dbReference type="NCBIfam" id="TIGR00071">
    <property type="entry name" value="hisT_truA"/>
    <property type="match status" value="1"/>
</dbReference>
<dbReference type="HAMAP" id="MF_00171">
    <property type="entry name" value="TruA"/>
    <property type="match status" value="1"/>
</dbReference>
<dbReference type="SUPFAM" id="SSF55120">
    <property type="entry name" value="Pseudouridine synthase"/>
    <property type="match status" value="1"/>
</dbReference>
<dbReference type="GO" id="GO:0160147">
    <property type="term" value="F:tRNA pseudouridine(38-40) synthase activity"/>
    <property type="evidence" value="ECO:0007669"/>
    <property type="project" value="UniProtKB-EC"/>
</dbReference>
<evidence type="ECO:0000256" key="6">
    <source>
        <dbReference type="PIRSR" id="PIRSR001430-2"/>
    </source>
</evidence>
<gene>
    <name evidence="4 9" type="primary">truA</name>
    <name evidence="9" type="ORF">IAC32_00560</name>
</gene>
<dbReference type="PANTHER" id="PTHR11142:SF0">
    <property type="entry name" value="TRNA PSEUDOURIDINE SYNTHASE-LIKE 1"/>
    <property type="match status" value="1"/>
</dbReference>
<dbReference type="AlphaFoldDB" id="A0A9D9EFB3"/>
<keyword evidence="2 4" id="KW-0819">tRNA processing</keyword>
<dbReference type="InterPro" id="IPR001406">
    <property type="entry name" value="PsdUridine_synth_TruA"/>
</dbReference>
<protein>
    <recommendedName>
        <fullName evidence="4">tRNA pseudouridine synthase A</fullName>
        <ecNumber evidence="4">5.4.99.12</ecNumber>
    </recommendedName>
    <alternativeName>
        <fullName evidence="4">tRNA pseudouridine(38-40) synthase</fullName>
    </alternativeName>
    <alternativeName>
        <fullName evidence="4">tRNA pseudouridylate synthase I</fullName>
    </alternativeName>
    <alternativeName>
        <fullName evidence="4">tRNA-uridine isomerase I</fullName>
    </alternativeName>
</protein>
<keyword evidence="3 4" id="KW-0413">Isomerase</keyword>
<reference evidence="9" key="2">
    <citation type="journal article" date="2021" name="PeerJ">
        <title>Extensive microbial diversity within the chicken gut microbiome revealed by metagenomics and culture.</title>
        <authorList>
            <person name="Gilroy R."/>
            <person name="Ravi A."/>
            <person name="Getino M."/>
            <person name="Pursley I."/>
            <person name="Horton D.L."/>
            <person name="Alikhan N.F."/>
            <person name="Baker D."/>
            <person name="Gharbi K."/>
            <person name="Hall N."/>
            <person name="Watson M."/>
            <person name="Adriaenssens E.M."/>
            <person name="Foster-Nyarko E."/>
            <person name="Jarju S."/>
            <person name="Secka A."/>
            <person name="Antonio M."/>
            <person name="Oren A."/>
            <person name="Chaudhuri R.R."/>
            <person name="La Ragione R."/>
            <person name="Hildebrand F."/>
            <person name="Pallen M.J."/>
        </authorList>
    </citation>
    <scope>NUCLEOTIDE SEQUENCE</scope>
    <source>
        <strain evidence="9">D3-1215</strain>
    </source>
</reference>
<comment type="catalytic activity">
    <reaction evidence="4 7">
        <text>uridine(38/39/40) in tRNA = pseudouridine(38/39/40) in tRNA</text>
        <dbReference type="Rhea" id="RHEA:22376"/>
        <dbReference type="Rhea" id="RHEA-COMP:10085"/>
        <dbReference type="Rhea" id="RHEA-COMP:10087"/>
        <dbReference type="ChEBI" id="CHEBI:65314"/>
        <dbReference type="ChEBI" id="CHEBI:65315"/>
        <dbReference type="EC" id="5.4.99.12"/>
    </reaction>
</comment>
<proteinExistence type="inferred from homology"/>
<sequence length="244" mass="27612">MQRYFMKLAYNGTAYHGWQVQPNGISVQGVLENTLSTLLHRETTVVGAGRTDAGVHAEMMVAHFDTQEAIPDTTALVHRLNGFLPKDIAIYDIYPVNDGMHARFSAKSRTYQYRLCTFKDVFSEKFSLQVHYDLDYALMNEAAARLSDYDDFTTFSKLHTDTKTNICKIMHARWEQSGTGRYTFTIRADRFLRNMVRAIVGTLFLVGNHKMDVNGFTQVIEGKNRNLAGSSAPAKGLFLTAVEY</sequence>
<dbReference type="GO" id="GO:0031119">
    <property type="term" value="P:tRNA pseudouridine synthesis"/>
    <property type="evidence" value="ECO:0007669"/>
    <property type="project" value="UniProtKB-UniRule"/>
</dbReference>
<dbReference type="PANTHER" id="PTHR11142">
    <property type="entry name" value="PSEUDOURIDYLATE SYNTHASE"/>
    <property type="match status" value="1"/>
</dbReference>
<dbReference type="Gene3D" id="3.30.70.660">
    <property type="entry name" value="Pseudouridine synthase I, catalytic domain, C-terminal subdomain"/>
    <property type="match status" value="1"/>
</dbReference>
<evidence type="ECO:0000256" key="1">
    <source>
        <dbReference type="ARBA" id="ARBA00009375"/>
    </source>
</evidence>
<evidence type="ECO:0000313" key="10">
    <source>
        <dbReference type="Proteomes" id="UP000823637"/>
    </source>
</evidence>
<dbReference type="InterPro" id="IPR020095">
    <property type="entry name" value="PsdUridine_synth_TruA_C"/>
</dbReference>
<evidence type="ECO:0000259" key="8">
    <source>
        <dbReference type="Pfam" id="PF01416"/>
    </source>
</evidence>
<dbReference type="FunFam" id="3.30.70.580:FF:000001">
    <property type="entry name" value="tRNA pseudouridine synthase A"/>
    <property type="match status" value="1"/>
</dbReference>
<dbReference type="CDD" id="cd02570">
    <property type="entry name" value="PseudoU_synth_EcTruA"/>
    <property type="match status" value="1"/>
</dbReference>
<evidence type="ECO:0000256" key="7">
    <source>
        <dbReference type="RuleBase" id="RU003792"/>
    </source>
</evidence>
<comment type="similarity">
    <text evidence="1 4 7">Belongs to the tRNA pseudouridine synthase TruA family.</text>
</comment>
<evidence type="ECO:0000256" key="2">
    <source>
        <dbReference type="ARBA" id="ARBA00022694"/>
    </source>
</evidence>
<comment type="caution">
    <text evidence="4">Lacks conserved residue(s) required for the propagation of feature annotation.</text>
</comment>
<dbReference type="Gene3D" id="3.30.70.580">
    <property type="entry name" value="Pseudouridine synthase I, catalytic domain, N-terminal subdomain"/>
    <property type="match status" value="1"/>
</dbReference>